<keyword evidence="3" id="KW-0805">Transcription regulation</keyword>
<evidence type="ECO:0000256" key="3">
    <source>
        <dbReference type="ARBA" id="ARBA00023015"/>
    </source>
</evidence>
<dbReference type="Pfam" id="PF06506">
    <property type="entry name" value="PrpR_N"/>
    <property type="match status" value="1"/>
</dbReference>
<keyword evidence="1" id="KW-0547">Nucleotide-binding</keyword>
<dbReference type="GO" id="GO:0006355">
    <property type="term" value="P:regulation of DNA-templated transcription"/>
    <property type="evidence" value="ECO:0007669"/>
    <property type="project" value="InterPro"/>
</dbReference>
<dbReference type="Pfam" id="PF02954">
    <property type="entry name" value="HTH_8"/>
    <property type="match status" value="1"/>
</dbReference>
<protein>
    <submittedName>
        <fullName evidence="6">Transcriptional regulator containing PAS, AAA-type ATPase, and DNA-binding Fis domains</fullName>
    </submittedName>
</protein>
<dbReference type="Gene3D" id="1.10.8.60">
    <property type="match status" value="1"/>
</dbReference>
<dbReference type="Gene3D" id="3.40.50.10660">
    <property type="entry name" value="PrpR receptor domain-like"/>
    <property type="match status" value="1"/>
</dbReference>
<dbReference type="AlphaFoldDB" id="A0A1H3UTD8"/>
<keyword evidence="7" id="KW-1185">Reference proteome</keyword>
<keyword evidence="4" id="KW-0804">Transcription</keyword>
<dbReference type="InterPro" id="IPR010524">
    <property type="entry name" value="Sig_transdc_resp-reg_PrpR_N"/>
</dbReference>
<accession>A0A1H3UTD8</accession>
<dbReference type="STRING" id="1503961.SAMN05421736_12618"/>
<dbReference type="GO" id="GO:0000156">
    <property type="term" value="F:phosphorelay response regulator activity"/>
    <property type="evidence" value="ECO:0007669"/>
    <property type="project" value="InterPro"/>
</dbReference>
<dbReference type="EMBL" id="FNPI01000026">
    <property type="protein sequence ID" value="SDZ65682.1"/>
    <property type="molecule type" value="Genomic_DNA"/>
</dbReference>
<dbReference type="SUPFAM" id="SSF159800">
    <property type="entry name" value="PrpR receptor domain-like"/>
    <property type="match status" value="1"/>
</dbReference>
<dbReference type="PROSITE" id="PS50045">
    <property type="entry name" value="SIGMA54_INTERACT_4"/>
    <property type="match status" value="1"/>
</dbReference>
<dbReference type="Proteomes" id="UP000198935">
    <property type="component" value="Unassembled WGS sequence"/>
</dbReference>
<feature type="domain" description="Sigma-54 factor interaction" evidence="5">
    <location>
        <begin position="320"/>
        <end position="522"/>
    </location>
</feature>
<name>A0A1H3UTD8_9BACI</name>
<dbReference type="PRINTS" id="PR01590">
    <property type="entry name" value="HTHFIS"/>
</dbReference>
<gene>
    <name evidence="6" type="ORF">SAMN05421736_12618</name>
</gene>
<dbReference type="InterPro" id="IPR058031">
    <property type="entry name" value="AAA_lid_NorR"/>
</dbReference>
<keyword evidence="6" id="KW-0238">DNA-binding</keyword>
<dbReference type="Pfam" id="PF00158">
    <property type="entry name" value="Sigma54_activat"/>
    <property type="match status" value="1"/>
</dbReference>
<dbReference type="SUPFAM" id="SSF46689">
    <property type="entry name" value="Homeodomain-like"/>
    <property type="match status" value="1"/>
</dbReference>
<dbReference type="PANTHER" id="PTHR32071">
    <property type="entry name" value="TRANSCRIPTIONAL REGULATORY PROTEIN"/>
    <property type="match status" value="1"/>
</dbReference>
<dbReference type="InterPro" id="IPR002078">
    <property type="entry name" value="Sigma_54_int"/>
</dbReference>
<evidence type="ECO:0000256" key="2">
    <source>
        <dbReference type="ARBA" id="ARBA00022840"/>
    </source>
</evidence>
<dbReference type="InterPro" id="IPR002197">
    <property type="entry name" value="HTH_Fis"/>
</dbReference>
<dbReference type="Gene3D" id="3.40.50.300">
    <property type="entry name" value="P-loop containing nucleotide triphosphate hydrolases"/>
    <property type="match status" value="1"/>
</dbReference>
<evidence type="ECO:0000256" key="1">
    <source>
        <dbReference type="ARBA" id="ARBA00022741"/>
    </source>
</evidence>
<evidence type="ECO:0000259" key="5">
    <source>
        <dbReference type="PROSITE" id="PS50045"/>
    </source>
</evidence>
<reference evidence="7" key="1">
    <citation type="submission" date="2016-10" db="EMBL/GenBank/DDBJ databases">
        <authorList>
            <person name="Varghese N."/>
            <person name="Submissions S."/>
        </authorList>
    </citation>
    <scope>NUCLEOTIDE SEQUENCE [LARGE SCALE GENOMIC DNA]</scope>
    <source>
        <strain evidence="7">SP</strain>
    </source>
</reference>
<dbReference type="InterPro" id="IPR027417">
    <property type="entry name" value="P-loop_NTPase"/>
</dbReference>
<sequence>MKTNVLFIAPYRGLKELALSLSEGQPDMDIIVKEADLSAAIPLIKFYEQQNIDFIISRGGTAKLIEQYTQIPVVEVKVSGYDIIRTLTLIKDYKMKVQMIGFPNICQGVLSIAQLLDMDIAYTTIQHEGEVENAVMEARNNGAQVLLGDTVTVRTAQQHGLQGVMITSGKESVLEAFQQVIDMAKALESRRKQTAVFHSLLAQHHDGIALFEENGEFIFSNQTFTSALEKEPMDQQQTAFSFPQELTAFLHRIQSGEVEQHQNEIISINGKTFVISGGNFHCEDKLYLYITLYQEQLNTKAETGVKVLHNPVFPTSFAQMVTSSAPMKVVIEKAKELAKKSINIVIYGEDGTGKRFVSHAIHTAGCNRDGDFIEIEISAAPDKNISAIIPMVKQLEKGTIYIKGAEYLPFDDQQCIVQLSNDNSELRFVFAFNENPDMLTKNQLLMKQFTKKINAEWLSVPPLRERTADIDELIRMFIASYNTKYGKQIVGLRQDTLSELHGNDWSKANVTELKQTIKDLVKVTEGDYIEKKYLQLIENRKSDKKTSQNKIDLTKTLEEIEKDIIYHVLEEENMNQTQAAKRLGINRTTLWRKLKG</sequence>
<dbReference type="Gene3D" id="3.40.50.2300">
    <property type="match status" value="1"/>
</dbReference>
<organism evidence="6 7">
    <name type="scientific">Evansella caseinilytica</name>
    <dbReference type="NCBI Taxonomy" id="1503961"/>
    <lineage>
        <taxon>Bacteria</taxon>
        <taxon>Bacillati</taxon>
        <taxon>Bacillota</taxon>
        <taxon>Bacilli</taxon>
        <taxon>Bacillales</taxon>
        <taxon>Bacillaceae</taxon>
        <taxon>Evansella</taxon>
    </lineage>
</organism>
<evidence type="ECO:0000256" key="4">
    <source>
        <dbReference type="ARBA" id="ARBA00023163"/>
    </source>
</evidence>
<dbReference type="Pfam" id="PF25601">
    <property type="entry name" value="AAA_lid_14"/>
    <property type="match status" value="1"/>
</dbReference>
<dbReference type="GO" id="GO:0043565">
    <property type="term" value="F:sequence-specific DNA binding"/>
    <property type="evidence" value="ECO:0007669"/>
    <property type="project" value="InterPro"/>
</dbReference>
<dbReference type="GO" id="GO:0005524">
    <property type="term" value="F:ATP binding"/>
    <property type="evidence" value="ECO:0007669"/>
    <property type="project" value="UniProtKB-KW"/>
</dbReference>
<dbReference type="Gene3D" id="1.10.10.60">
    <property type="entry name" value="Homeodomain-like"/>
    <property type="match status" value="1"/>
</dbReference>
<proteinExistence type="predicted"/>
<dbReference type="SUPFAM" id="SSF52540">
    <property type="entry name" value="P-loop containing nucleoside triphosphate hydrolases"/>
    <property type="match status" value="1"/>
</dbReference>
<evidence type="ECO:0000313" key="7">
    <source>
        <dbReference type="Proteomes" id="UP000198935"/>
    </source>
</evidence>
<evidence type="ECO:0000313" key="6">
    <source>
        <dbReference type="EMBL" id="SDZ65682.1"/>
    </source>
</evidence>
<dbReference type="InterPro" id="IPR009057">
    <property type="entry name" value="Homeodomain-like_sf"/>
</dbReference>
<keyword evidence="2" id="KW-0067">ATP-binding</keyword>